<proteinExistence type="predicted"/>
<reference evidence="3" key="1">
    <citation type="submission" date="2022-11" db="UniProtKB">
        <authorList>
            <consortium name="WormBaseParasite"/>
        </authorList>
    </citation>
    <scope>IDENTIFICATION</scope>
</reference>
<keyword evidence="1" id="KW-0472">Membrane</keyword>
<dbReference type="AlphaFoldDB" id="A0A915DB32"/>
<evidence type="ECO:0000313" key="3">
    <source>
        <dbReference type="WBParaSite" id="jg17999.2"/>
    </source>
</evidence>
<evidence type="ECO:0000256" key="1">
    <source>
        <dbReference type="SAM" id="Phobius"/>
    </source>
</evidence>
<dbReference type="InterPro" id="IPR051697">
    <property type="entry name" value="Patched_domain-protein"/>
</dbReference>
<name>A0A915DB32_9BILA</name>
<protein>
    <submittedName>
        <fullName evidence="3">Uncharacterized protein</fullName>
    </submittedName>
</protein>
<dbReference type="GO" id="GO:0006897">
    <property type="term" value="P:endocytosis"/>
    <property type="evidence" value="ECO:0007669"/>
    <property type="project" value="TreeGrafter"/>
</dbReference>
<feature type="transmembrane region" description="Helical" evidence="1">
    <location>
        <begin position="20"/>
        <end position="41"/>
    </location>
</feature>
<keyword evidence="1" id="KW-1133">Transmembrane helix</keyword>
<dbReference type="Proteomes" id="UP000887574">
    <property type="component" value="Unplaced"/>
</dbReference>
<dbReference type="PANTHER" id="PTHR10796:SF189">
    <property type="entry name" value="SSD DOMAIN-CONTAINING PROTEIN"/>
    <property type="match status" value="1"/>
</dbReference>
<sequence length="217" mass="24443">MHSGGVSTKFGLVGAFVGKYPASCITLSLFLLAVSSSGLYFRISFKVGLNDGFVTPDAPSRREIATQKSFFGGEGESWYLALFALTKRPNGNMLNSAEFNELNDFYTTVTEKINLTLEYREVSQVFSYDLNIAKHIFNRTYSNKTGELIGSKFMAYYFTVFVSSDLRKKQVELFEKEVGRLVLEHNRNPNALVELLNHGSNSVSNEMARGFQDWLFT</sequence>
<dbReference type="WBParaSite" id="jg17999.2">
    <property type="protein sequence ID" value="jg17999.2"/>
    <property type="gene ID" value="jg17999"/>
</dbReference>
<keyword evidence="2" id="KW-1185">Reference proteome</keyword>
<accession>A0A915DB32</accession>
<organism evidence="2 3">
    <name type="scientific">Ditylenchus dipsaci</name>
    <dbReference type="NCBI Taxonomy" id="166011"/>
    <lineage>
        <taxon>Eukaryota</taxon>
        <taxon>Metazoa</taxon>
        <taxon>Ecdysozoa</taxon>
        <taxon>Nematoda</taxon>
        <taxon>Chromadorea</taxon>
        <taxon>Rhabditida</taxon>
        <taxon>Tylenchina</taxon>
        <taxon>Tylenchomorpha</taxon>
        <taxon>Sphaerularioidea</taxon>
        <taxon>Anguinidae</taxon>
        <taxon>Anguininae</taxon>
        <taxon>Ditylenchus</taxon>
    </lineage>
</organism>
<dbReference type="GO" id="GO:0018996">
    <property type="term" value="P:molting cycle, collagen and cuticulin-based cuticle"/>
    <property type="evidence" value="ECO:0007669"/>
    <property type="project" value="TreeGrafter"/>
</dbReference>
<keyword evidence="1" id="KW-0812">Transmembrane</keyword>
<dbReference type="GO" id="GO:0005886">
    <property type="term" value="C:plasma membrane"/>
    <property type="evidence" value="ECO:0007669"/>
    <property type="project" value="TreeGrafter"/>
</dbReference>
<dbReference type="GO" id="GO:0030659">
    <property type="term" value="C:cytoplasmic vesicle membrane"/>
    <property type="evidence" value="ECO:0007669"/>
    <property type="project" value="TreeGrafter"/>
</dbReference>
<evidence type="ECO:0000313" key="2">
    <source>
        <dbReference type="Proteomes" id="UP000887574"/>
    </source>
</evidence>
<dbReference type="PANTHER" id="PTHR10796">
    <property type="entry name" value="PATCHED-RELATED"/>
    <property type="match status" value="1"/>
</dbReference>